<comment type="caution">
    <text evidence="2">The sequence shown here is derived from an EMBL/GenBank/DDBJ whole genome shotgun (WGS) entry which is preliminary data.</text>
</comment>
<feature type="non-terminal residue" evidence="2">
    <location>
        <position position="1"/>
    </location>
</feature>
<evidence type="ECO:0000256" key="1">
    <source>
        <dbReference type="SAM" id="MobiDB-lite"/>
    </source>
</evidence>
<sequence>SSHERKENYSSRHESLSPEDRDMERDRSRSPSPRKRRYSDDSRYDEEYSRREYYDDRTSDGRGRDRHYERWEDREYDRRKQRRYSSPDRRSPERSTGQSSLAHDETASKKKKEEVDPILTRTGGAYIPPAKLRMMQEQITDKNSLAYQRMSWEALKKSINGLVNKVNVSNIENIIHELLQENIVRGSQYLSKQVLLQLPVSVVYCCNVEKRPLCYWSLVDPEIIPLHFKQVATLFLSQIYLRRNALLFMDCNIVHSDSLLILFPQAHEVLCLEMLTLLLERPTDDSIEVAIGFIKESGLKLTEVSPRGINAIFDRLRHILHESKIDMRVQYMIEVMFAVRKDGFKDHPIIPEGLDLVEEEDQFTHMLPLEDDYNPEDVLNVFKMDPNFMENEEKYKMLKKEILDEGDTESEGNQEAGSSEEDEDDDEEEDEDGKCQKVTVHDKTEINLVSFRRTIYLAIQS</sequence>
<reference evidence="2 3" key="1">
    <citation type="submission" date="2019-09" db="EMBL/GenBank/DDBJ databases">
        <title>Bird 10,000 Genomes (B10K) Project - Family phase.</title>
        <authorList>
            <person name="Zhang G."/>
        </authorList>
    </citation>
    <scope>NUCLEOTIDE SEQUENCE [LARGE SCALE GENOMIC DNA]</scope>
    <source>
        <strain evidence="2">B10K-DU-029-36</strain>
        <tissue evidence="2">Muscle</tissue>
    </source>
</reference>
<feature type="region of interest" description="Disordered" evidence="1">
    <location>
        <begin position="405"/>
        <end position="438"/>
    </location>
</feature>
<dbReference type="GO" id="GO:0000398">
    <property type="term" value="P:mRNA splicing, via spliceosome"/>
    <property type="evidence" value="ECO:0007669"/>
    <property type="project" value="TreeGrafter"/>
</dbReference>
<dbReference type="Proteomes" id="UP000557196">
    <property type="component" value="Unassembled WGS sequence"/>
</dbReference>
<dbReference type="PANTHER" id="PTHR18034">
    <property type="entry name" value="CELL CYCLE CONTROL PROTEIN CWF22-RELATED"/>
    <property type="match status" value="1"/>
</dbReference>
<dbReference type="GO" id="GO:0071013">
    <property type="term" value="C:catalytic step 2 spliceosome"/>
    <property type="evidence" value="ECO:0007669"/>
    <property type="project" value="TreeGrafter"/>
</dbReference>
<dbReference type="InterPro" id="IPR016024">
    <property type="entry name" value="ARM-type_fold"/>
</dbReference>
<dbReference type="Gene3D" id="1.25.40.180">
    <property type="match status" value="1"/>
</dbReference>
<dbReference type="AlphaFoldDB" id="A0A7K8HTW7"/>
<feature type="compositionally biased region" description="Basic and acidic residues" evidence="1">
    <location>
        <begin position="1"/>
        <end position="29"/>
    </location>
</feature>
<feature type="compositionally biased region" description="Acidic residues" evidence="1">
    <location>
        <begin position="405"/>
        <end position="432"/>
    </location>
</feature>
<feature type="non-terminal residue" evidence="2">
    <location>
        <position position="461"/>
    </location>
</feature>
<dbReference type="GO" id="GO:0003723">
    <property type="term" value="F:RNA binding"/>
    <property type="evidence" value="ECO:0007669"/>
    <property type="project" value="TreeGrafter"/>
</dbReference>
<organism evidence="2 3">
    <name type="scientific">Aleadryas rufinucha</name>
    <name type="common">rufous-naped whistler</name>
    <dbReference type="NCBI Taxonomy" id="461220"/>
    <lineage>
        <taxon>Eukaryota</taxon>
        <taxon>Metazoa</taxon>
        <taxon>Chordata</taxon>
        <taxon>Craniata</taxon>
        <taxon>Vertebrata</taxon>
        <taxon>Euteleostomi</taxon>
        <taxon>Archelosauria</taxon>
        <taxon>Archosauria</taxon>
        <taxon>Dinosauria</taxon>
        <taxon>Saurischia</taxon>
        <taxon>Theropoda</taxon>
        <taxon>Coelurosauria</taxon>
        <taxon>Aves</taxon>
        <taxon>Neognathae</taxon>
        <taxon>Neoaves</taxon>
        <taxon>Telluraves</taxon>
        <taxon>Australaves</taxon>
        <taxon>Passeriformes</taxon>
        <taxon>Corvoidea</taxon>
        <taxon>Pachycephalidae</taxon>
        <taxon>Aleadryas</taxon>
    </lineage>
</organism>
<feature type="region of interest" description="Disordered" evidence="1">
    <location>
        <begin position="1"/>
        <end position="114"/>
    </location>
</feature>
<proteinExistence type="predicted"/>
<dbReference type="SUPFAM" id="SSF48371">
    <property type="entry name" value="ARM repeat"/>
    <property type="match status" value="1"/>
</dbReference>
<feature type="compositionally biased region" description="Basic and acidic residues" evidence="1">
    <location>
        <begin position="102"/>
        <end position="114"/>
    </location>
</feature>
<dbReference type="InterPro" id="IPR050781">
    <property type="entry name" value="CWC22_splicing_factor"/>
</dbReference>
<dbReference type="PANTHER" id="PTHR18034:SF3">
    <property type="entry name" value="PRE-MRNA-SPLICING FACTOR CWC22 HOMOLOG"/>
    <property type="match status" value="1"/>
</dbReference>
<evidence type="ECO:0000313" key="3">
    <source>
        <dbReference type="Proteomes" id="UP000557196"/>
    </source>
</evidence>
<protein>
    <submittedName>
        <fullName evidence="2">CWC22 factor</fullName>
    </submittedName>
</protein>
<evidence type="ECO:0000313" key="2">
    <source>
        <dbReference type="EMBL" id="NXC59800.1"/>
    </source>
</evidence>
<dbReference type="EMBL" id="VZTH01012301">
    <property type="protein sequence ID" value="NXC59800.1"/>
    <property type="molecule type" value="Genomic_DNA"/>
</dbReference>
<feature type="compositionally biased region" description="Basic and acidic residues" evidence="1">
    <location>
        <begin position="38"/>
        <end position="78"/>
    </location>
</feature>
<name>A0A7K8HTW7_9CORV</name>
<gene>
    <name evidence="2" type="primary">Cwc22</name>
    <name evidence="2" type="ORF">ALERUF_R13679</name>
</gene>
<keyword evidence="3" id="KW-1185">Reference proteome</keyword>
<accession>A0A7K8HTW7</accession>